<protein>
    <submittedName>
        <fullName evidence="5">Biotin-dependent enzyme</fullName>
    </submittedName>
</protein>
<keyword evidence="1" id="KW-0450">Lipoyl</keyword>
<dbReference type="CDD" id="cd06850">
    <property type="entry name" value="biotinyl_domain"/>
    <property type="match status" value="1"/>
</dbReference>
<evidence type="ECO:0000256" key="2">
    <source>
        <dbReference type="ARBA" id="ARBA00023267"/>
    </source>
</evidence>
<dbReference type="EMBL" id="RBXO01000001">
    <property type="protein sequence ID" value="RKT54514.1"/>
    <property type="molecule type" value="Genomic_DNA"/>
</dbReference>
<sequence length="168" mass="16972">MSTHVSPIPPPHRGTGPADGVPLDVVRQLLAAVHRHSARRLVVRTAGLEVEIEADHVRVEPGATRAGTAPTDTAPAADTAPALVDVVATAVGVVRFTTGPGSPSGLVVAADDQVAQIEAMKTVTAVLAGHAGVVREVCARDGDVVSFGQPLLRLEPVGDDGAPADALG</sequence>
<evidence type="ECO:0000259" key="4">
    <source>
        <dbReference type="Pfam" id="PF00364"/>
    </source>
</evidence>
<evidence type="ECO:0000256" key="1">
    <source>
        <dbReference type="ARBA" id="ARBA00022823"/>
    </source>
</evidence>
<evidence type="ECO:0000313" key="6">
    <source>
        <dbReference type="Proteomes" id="UP000282084"/>
    </source>
</evidence>
<dbReference type="AlphaFoldDB" id="A0A495VZ64"/>
<name>A0A495VZ64_9PSEU</name>
<dbReference type="InterPro" id="IPR003016">
    <property type="entry name" value="2-oxoA_DH_lipoyl-BS"/>
</dbReference>
<dbReference type="RefSeq" id="WP_147455132.1">
    <property type="nucleotide sequence ID" value="NZ_RBXO01000001.1"/>
</dbReference>
<dbReference type="Gene3D" id="2.40.50.100">
    <property type="match status" value="1"/>
</dbReference>
<keyword evidence="2" id="KW-0092">Biotin</keyword>
<evidence type="ECO:0000256" key="3">
    <source>
        <dbReference type="SAM" id="MobiDB-lite"/>
    </source>
</evidence>
<dbReference type="Pfam" id="PF00364">
    <property type="entry name" value="Biotin_lipoyl"/>
    <property type="match status" value="1"/>
</dbReference>
<accession>A0A495VZ64</accession>
<reference evidence="5 6" key="1">
    <citation type="submission" date="2018-10" db="EMBL/GenBank/DDBJ databases">
        <title>Sequencing the genomes of 1000 actinobacteria strains.</title>
        <authorList>
            <person name="Klenk H.-P."/>
        </authorList>
    </citation>
    <scope>NUCLEOTIDE SEQUENCE [LARGE SCALE GENOMIC DNA]</scope>
    <source>
        <strain evidence="5 6">DSM 43800</strain>
    </source>
</reference>
<dbReference type="OrthoDB" id="9811735at2"/>
<dbReference type="SUPFAM" id="SSF51230">
    <property type="entry name" value="Single hybrid motif"/>
    <property type="match status" value="1"/>
</dbReference>
<keyword evidence="6" id="KW-1185">Reference proteome</keyword>
<evidence type="ECO:0000313" key="5">
    <source>
        <dbReference type="EMBL" id="RKT54514.1"/>
    </source>
</evidence>
<dbReference type="InterPro" id="IPR001882">
    <property type="entry name" value="Biotin_BS"/>
</dbReference>
<feature type="domain" description="Lipoyl-binding" evidence="4">
    <location>
        <begin position="105"/>
        <end position="154"/>
    </location>
</feature>
<gene>
    <name evidence="5" type="ORF">C8E97_3157</name>
</gene>
<feature type="region of interest" description="Disordered" evidence="3">
    <location>
        <begin position="1"/>
        <end position="20"/>
    </location>
</feature>
<organism evidence="5 6">
    <name type="scientific">Saccharothrix australiensis</name>
    <dbReference type="NCBI Taxonomy" id="2072"/>
    <lineage>
        <taxon>Bacteria</taxon>
        <taxon>Bacillati</taxon>
        <taxon>Actinomycetota</taxon>
        <taxon>Actinomycetes</taxon>
        <taxon>Pseudonocardiales</taxon>
        <taxon>Pseudonocardiaceae</taxon>
        <taxon>Saccharothrix</taxon>
    </lineage>
</organism>
<proteinExistence type="predicted"/>
<dbReference type="Proteomes" id="UP000282084">
    <property type="component" value="Unassembled WGS sequence"/>
</dbReference>
<dbReference type="InterPro" id="IPR011053">
    <property type="entry name" value="Single_hybrid_motif"/>
</dbReference>
<dbReference type="PROSITE" id="PS00189">
    <property type="entry name" value="LIPOYL"/>
    <property type="match status" value="1"/>
</dbReference>
<dbReference type="InterPro" id="IPR000089">
    <property type="entry name" value="Biotin_lipoyl"/>
</dbReference>
<dbReference type="PROSITE" id="PS00188">
    <property type="entry name" value="BIOTIN"/>
    <property type="match status" value="1"/>
</dbReference>
<comment type="caution">
    <text evidence="5">The sequence shown here is derived from an EMBL/GenBank/DDBJ whole genome shotgun (WGS) entry which is preliminary data.</text>
</comment>